<dbReference type="InterPro" id="IPR016197">
    <property type="entry name" value="Chromo-like_dom_sf"/>
</dbReference>
<dbReference type="AlphaFoldDB" id="A0A7D9I7Q5"/>
<gene>
    <name evidence="1" type="ORF">PACLA_8A087019</name>
</gene>
<dbReference type="OrthoDB" id="5989701at2759"/>
<comment type="caution">
    <text evidence="1">The sequence shown here is derived from an EMBL/GenBank/DDBJ whole genome shotgun (WGS) entry which is preliminary data.</text>
</comment>
<accession>A0A7D9I7Q5</accession>
<proteinExistence type="predicted"/>
<dbReference type="EMBL" id="CACRXK020003534">
    <property type="protein sequence ID" value="CAB3999190.1"/>
    <property type="molecule type" value="Genomic_DNA"/>
</dbReference>
<reference evidence="1" key="1">
    <citation type="submission" date="2020-04" db="EMBL/GenBank/DDBJ databases">
        <authorList>
            <person name="Alioto T."/>
            <person name="Alioto T."/>
            <person name="Gomez Garrido J."/>
        </authorList>
    </citation>
    <scope>NUCLEOTIDE SEQUENCE</scope>
    <source>
        <strain evidence="1">A484AB</strain>
    </source>
</reference>
<dbReference type="Gene3D" id="2.30.30.140">
    <property type="match status" value="1"/>
</dbReference>
<evidence type="ECO:0000313" key="2">
    <source>
        <dbReference type="Proteomes" id="UP001152795"/>
    </source>
</evidence>
<name>A0A7D9I7Q5_PARCT</name>
<keyword evidence="2" id="KW-1185">Reference proteome</keyword>
<dbReference type="Proteomes" id="UP001152795">
    <property type="component" value="Unassembled WGS sequence"/>
</dbReference>
<dbReference type="SUPFAM" id="SSF54160">
    <property type="entry name" value="Chromo domain-like"/>
    <property type="match status" value="1"/>
</dbReference>
<organism evidence="1 2">
    <name type="scientific">Paramuricea clavata</name>
    <name type="common">Red gorgonian</name>
    <name type="synonym">Violescent sea-whip</name>
    <dbReference type="NCBI Taxonomy" id="317549"/>
    <lineage>
        <taxon>Eukaryota</taxon>
        <taxon>Metazoa</taxon>
        <taxon>Cnidaria</taxon>
        <taxon>Anthozoa</taxon>
        <taxon>Octocorallia</taxon>
        <taxon>Malacalcyonacea</taxon>
        <taxon>Plexauridae</taxon>
        <taxon>Paramuricea</taxon>
    </lineage>
</organism>
<protein>
    <submittedName>
        <fullName evidence="1">Uncharacterized protein</fullName>
    </submittedName>
</protein>
<sequence>MSHFKVGDVVEAIDELGVWAKGKIIATENEKFKISFEGFGSMWDYFVSEDKIRSETKAVELPKKRSRDSKIPENLKRLQRGDKVHVVDVGEVPIFQVDPILGNLIVELTVEEKREVRGCDICPPPIKNASPKVKRAKRQKLYSISNEQSKEVVADNDNDNEDGDTGPKDELECSFIYYLRDDGLWLKVGDIVSVEGVGLPFIIYRMYTGTDDGCVLAKLVNVNNCILREDFIIICNINYIVYYSGGKVSLKGSVKEKVEQDAYVEFCTFMSSNVSVVVKVNLRKMVLGHAMRVGLQGGFTNLSCTRISLGPSDVMLDNKIFHFIALTGVVKFSLVNDGDFELVDEILGKGWDYKVGRAEDAFFKSITEVQVKRSNDLSLVLIAKFSQSQFVFTPGYRAECRKVINEGKEQMENIIL</sequence>
<evidence type="ECO:0000313" key="1">
    <source>
        <dbReference type="EMBL" id="CAB3999190.1"/>
    </source>
</evidence>